<name>A0A0B6ZLY6_9EUPU</name>
<protein>
    <recommendedName>
        <fullName evidence="1">Ig-like domain-containing protein</fullName>
    </recommendedName>
</protein>
<feature type="non-terminal residue" evidence="2">
    <location>
        <position position="1"/>
    </location>
</feature>
<gene>
    <name evidence="2" type="primary">ORF71075</name>
</gene>
<dbReference type="InterPro" id="IPR013783">
    <property type="entry name" value="Ig-like_fold"/>
</dbReference>
<dbReference type="InterPro" id="IPR036179">
    <property type="entry name" value="Ig-like_dom_sf"/>
</dbReference>
<dbReference type="EMBL" id="HACG01022794">
    <property type="protein sequence ID" value="CEK69659.1"/>
    <property type="molecule type" value="Transcribed_RNA"/>
</dbReference>
<accession>A0A0B6ZLY6</accession>
<proteinExistence type="predicted"/>
<evidence type="ECO:0000313" key="2">
    <source>
        <dbReference type="EMBL" id="CEK69659.1"/>
    </source>
</evidence>
<dbReference type="InterPro" id="IPR007110">
    <property type="entry name" value="Ig-like_dom"/>
</dbReference>
<evidence type="ECO:0000259" key="1">
    <source>
        <dbReference type="PROSITE" id="PS50835"/>
    </source>
</evidence>
<dbReference type="PROSITE" id="PS50835">
    <property type="entry name" value="IG_LIKE"/>
    <property type="match status" value="1"/>
</dbReference>
<feature type="domain" description="Ig-like" evidence="1">
    <location>
        <begin position="60"/>
        <end position="157"/>
    </location>
</feature>
<feature type="non-terminal residue" evidence="2">
    <location>
        <position position="221"/>
    </location>
</feature>
<reference evidence="2" key="1">
    <citation type="submission" date="2014-12" db="EMBL/GenBank/DDBJ databases">
        <title>Insight into the proteome of Arion vulgaris.</title>
        <authorList>
            <person name="Aradska J."/>
            <person name="Bulat T."/>
            <person name="Smidak R."/>
            <person name="Sarate P."/>
            <person name="Gangsoo J."/>
            <person name="Sialana F."/>
            <person name="Bilban M."/>
            <person name="Lubec G."/>
        </authorList>
    </citation>
    <scope>NUCLEOTIDE SEQUENCE</scope>
    <source>
        <tissue evidence="2">Skin</tissue>
    </source>
</reference>
<sequence>RYSNEIDRYNSASCSIIITVCRPGIYQYHVTTYAGDNISDRRRKHVVPSTTHEIHVVEKPRIVIEQRNNSFCTENNKTLVFWCTCYGMPSQPRFTWHIQNANNHPRSEKTTITSENYYRSVVEFLSNRSYDKEIVKCEVNYQCNNNNFFINDTKMVDILWPPLKRPMFTHNGKSVTGKILKIEEGENTFTCDINGGKPAVTCKLSNGSNIMKDFTQNGNTA</sequence>
<dbReference type="AlphaFoldDB" id="A0A0B6ZLY6"/>
<organism evidence="2">
    <name type="scientific">Arion vulgaris</name>
    <dbReference type="NCBI Taxonomy" id="1028688"/>
    <lineage>
        <taxon>Eukaryota</taxon>
        <taxon>Metazoa</taxon>
        <taxon>Spiralia</taxon>
        <taxon>Lophotrochozoa</taxon>
        <taxon>Mollusca</taxon>
        <taxon>Gastropoda</taxon>
        <taxon>Heterobranchia</taxon>
        <taxon>Euthyneura</taxon>
        <taxon>Panpulmonata</taxon>
        <taxon>Eupulmonata</taxon>
        <taxon>Stylommatophora</taxon>
        <taxon>Helicina</taxon>
        <taxon>Arionoidea</taxon>
        <taxon>Arionidae</taxon>
        <taxon>Arion</taxon>
    </lineage>
</organism>
<dbReference type="SUPFAM" id="SSF48726">
    <property type="entry name" value="Immunoglobulin"/>
    <property type="match status" value="1"/>
</dbReference>
<dbReference type="Gene3D" id="2.60.40.10">
    <property type="entry name" value="Immunoglobulins"/>
    <property type="match status" value="1"/>
</dbReference>